<evidence type="ECO:0000313" key="3">
    <source>
        <dbReference type="Proteomes" id="UP000292424"/>
    </source>
</evidence>
<gene>
    <name evidence="2" type="ORF">E0W69_000500</name>
</gene>
<dbReference type="RefSeq" id="WP_131328083.1">
    <property type="nucleotide sequence ID" value="NZ_CP044016.1"/>
</dbReference>
<dbReference type="KEGG" id="arac:E0W69_000500"/>
<accession>A0A5P2FVN8</accession>
<keyword evidence="1" id="KW-0812">Transmembrane</keyword>
<evidence type="ECO:0000313" key="2">
    <source>
        <dbReference type="EMBL" id="QES87205.1"/>
    </source>
</evidence>
<reference evidence="2 3" key="1">
    <citation type="submission" date="2019-09" db="EMBL/GenBank/DDBJ databases">
        <title>Complete genome sequence of Arachidicoccus sp. B3-10 isolated from apple orchard soil.</title>
        <authorList>
            <person name="Kim H.S."/>
            <person name="Han K.-I."/>
            <person name="Suh M.K."/>
            <person name="Lee K.C."/>
            <person name="Eom M.K."/>
            <person name="Kim J.-S."/>
            <person name="Kang S.W."/>
            <person name="Sin Y."/>
            <person name="Lee J.-S."/>
        </authorList>
    </citation>
    <scope>NUCLEOTIDE SEQUENCE [LARGE SCALE GENOMIC DNA]</scope>
    <source>
        <strain evidence="2 3">B3-10</strain>
    </source>
</reference>
<protein>
    <submittedName>
        <fullName evidence="2">Uncharacterized protein</fullName>
    </submittedName>
</protein>
<sequence>MTNEQLHEEYEALKEQDLRYNRVSTSRLLFYVGLLSFICFVTGCCYQLHKHSYAGKPDVDVQSSSKFIPEYK</sequence>
<dbReference type="EMBL" id="CP044016">
    <property type="protein sequence ID" value="QES87205.1"/>
    <property type="molecule type" value="Genomic_DNA"/>
</dbReference>
<name>A0A5P2FVN8_9BACT</name>
<keyword evidence="1" id="KW-1133">Transmembrane helix</keyword>
<dbReference type="Proteomes" id="UP000292424">
    <property type="component" value="Chromosome"/>
</dbReference>
<keyword evidence="3" id="KW-1185">Reference proteome</keyword>
<evidence type="ECO:0000256" key="1">
    <source>
        <dbReference type="SAM" id="Phobius"/>
    </source>
</evidence>
<dbReference type="AlphaFoldDB" id="A0A5P2FVN8"/>
<keyword evidence="1" id="KW-0472">Membrane</keyword>
<organism evidence="2 3">
    <name type="scientific">Rhizosphaericola mali</name>
    <dbReference type="NCBI Taxonomy" id="2545455"/>
    <lineage>
        <taxon>Bacteria</taxon>
        <taxon>Pseudomonadati</taxon>
        <taxon>Bacteroidota</taxon>
        <taxon>Chitinophagia</taxon>
        <taxon>Chitinophagales</taxon>
        <taxon>Chitinophagaceae</taxon>
        <taxon>Rhizosphaericola</taxon>
    </lineage>
</organism>
<feature type="transmembrane region" description="Helical" evidence="1">
    <location>
        <begin position="28"/>
        <end position="48"/>
    </location>
</feature>
<proteinExistence type="predicted"/>
<dbReference type="OrthoDB" id="676513at2"/>